<reference evidence="2" key="1">
    <citation type="journal article" date="2020" name="Stud. Mycol.">
        <title>101 Dothideomycetes genomes: a test case for predicting lifestyles and emergence of pathogens.</title>
        <authorList>
            <person name="Haridas S."/>
            <person name="Albert R."/>
            <person name="Binder M."/>
            <person name="Bloem J."/>
            <person name="Labutti K."/>
            <person name="Salamov A."/>
            <person name="Andreopoulos B."/>
            <person name="Baker S."/>
            <person name="Barry K."/>
            <person name="Bills G."/>
            <person name="Bluhm B."/>
            <person name="Cannon C."/>
            <person name="Castanera R."/>
            <person name="Culley D."/>
            <person name="Daum C."/>
            <person name="Ezra D."/>
            <person name="Gonzalez J."/>
            <person name="Henrissat B."/>
            <person name="Kuo A."/>
            <person name="Liang C."/>
            <person name="Lipzen A."/>
            <person name="Lutzoni F."/>
            <person name="Magnuson J."/>
            <person name="Mondo S."/>
            <person name="Nolan M."/>
            <person name="Ohm R."/>
            <person name="Pangilinan J."/>
            <person name="Park H.-J."/>
            <person name="Ramirez L."/>
            <person name="Alfaro M."/>
            <person name="Sun H."/>
            <person name="Tritt A."/>
            <person name="Yoshinaga Y."/>
            <person name="Zwiers L.-H."/>
            <person name="Turgeon B."/>
            <person name="Goodwin S."/>
            <person name="Spatafora J."/>
            <person name="Crous P."/>
            <person name="Grigoriev I."/>
        </authorList>
    </citation>
    <scope>NUCLEOTIDE SEQUENCE</scope>
    <source>
        <strain evidence="2">ATCC 16933</strain>
    </source>
</reference>
<evidence type="ECO:0000313" key="3">
    <source>
        <dbReference type="Proteomes" id="UP000799766"/>
    </source>
</evidence>
<dbReference type="AlphaFoldDB" id="A0A6A6P9D4"/>
<proteinExistence type="predicted"/>
<dbReference type="EMBL" id="MU001673">
    <property type="protein sequence ID" value="KAF2460565.1"/>
    <property type="molecule type" value="Genomic_DNA"/>
</dbReference>
<dbReference type="InterPro" id="IPR049545">
    <property type="entry name" value="Gta3_dom"/>
</dbReference>
<dbReference type="OrthoDB" id="5522061at2759"/>
<accession>A0A6A6P9D4</accession>
<evidence type="ECO:0000313" key="2">
    <source>
        <dbReference type="EMBL" id="KAF2460565.1"/>
    </source>
</evidence>
<gene>
    <name evidence="2" type="ORF">BDY21DRAFT_279887</name>
</gene>
<dbReference type="Pfam" id="PF20978">
    <property type="entry name" value="Gta3"/>
    <property type="match status" value="1"/>
</dbReference>
<feature type="non-terminal residue" evidence="2">
    <location>
        <position position="1"/>
    </location>
</feature>
<protein>
    <recommendedName>
        <fullName evidence="1">Glutamyl-tRNA amidotransferase complex subunit Gta3 domain-containing protein</fullName>
    </recommendedName>
</protein>
<keyword evidence="3" id="KW-1185">Reference proteome</keyword>
<evidence type="ECO:0000259" key="1">
    <source>
        <dbReference type="Pfam" id="PF20978"/>
    </source>
</evidence>
<name>A0A6A6P9D4_9PEZI</name>
<feature type="domain" description="Glutamyl-tRNA amidotransferase complex subunit Gta3" evidence="1">
    <location>
        <begin position="25"/>
        <end position="75"/>
    </location>
</feature>
<dbReference type="Proteomes" id="UP000799766">
    <property type="component" value="Unassembled WGS sequence"/>
</dbReference>
<sequence>EDVLGEPTWSVRTLLPSSSIDASLVSVKTLRHLRRLSALPPPSKDEEAEMLETLKSQLHFVNEIRKVDAAGVAPLRSIRDETCDEMDEISLGDMSDALAAEEVIGRHHKRIRRKLGTSTERQISRHWRPVDLTERKVGSYFVVESNKMD</sequence>
<organism evidence="2 3">
    <name type="scientific">Lineolata rhizophorae</name>
    <dbReference type="NCBI Taxonomy" id="578093"/>
    <lineage>
        <taxon>Eukaryota</taxon>
        <taxon>Fungi</taxon>
        <taxon>Dikarya</taxon>
        <taxon>Ascomycota</taxon>
        <taxon>Pezizomycotina</taxon>
        <taxon>Dothideomycetes</taxon>
        <taxon>Dothideomycetes incertae sedis</taxon>
        <taxon>Lineolatales</taxon>
        <taxon>Lineolataceae</taxon>
        <taxon>Lineolata</taxon>
    </lineage>
</organism>